<evidence type="ECO:0000313" key="1">
    <source>
        <dbReference type="EMBL" id="PIT51033.1"/>
    </source>
</evidence>
<comment type="caution">
    <text evidence="1">The sequence shown here is derived from an EMBL/GenBank/DDBJ whole genome shotgun (WGS) entry which is preliminary data.</text>
</comment>
<accession>A0A066TQT0</accession>
<dbReference type="Proteomes" id="UP000231484">
    <property type="component" value="Unassembled WGS sequence"/>
</dbReference>
<dbReference type="EMBL" id="MEIQ01000030">
    <property type="protein sequence ID" value="PIT51033.1"/>
    <property type="molecule type" value="Genomic_DNA"/>
</dbReference>
<dbReference type="AlphaFoldDB" id="A0A066TQT0"/>
<proteinExistence type="predicted"/>
<dbReference type="eggNOG" id="COG2018">
    <property type="taxonomic scope" value="Bacteria"/>
</dbReference>
<evidence type="ECO:0008006" key="3">
    <source>
        <dbReference type="Google" id="ProtNLM"/>
    </source>
</evidence>
<reference evidence="1 2" key="1">
    <citation type="journal article" date="2017" name="MBio">
        <title>Type VI secretion-mediated competition in the bee gut microbiome.</title>
        <authorList>
            <person name="Steele M.I."/>
            <person name="Kwong W.K."/>
            <person name="Powell J.E."/>
            <person name="Whiteley M."/>
            <person name="Moran N.A."/>
        </authorList>
    </citation>
    <scope>NUCLEOTIDE SEQUENCE [LARGE SCALE GENOMIC DNA]</scope>
    <source>
        <strain evidence="1 2">Occ4-2</strain>
    </source>
</reference>
<name>A0A066TQT0_9NEIS</name>
<evidence type="ECO:0000313" key="2">
    <source>
        <dbReference type="Proteomes" id="UP000231484"/>
    </source>
</evidence>
<organism evidence="1 2">
    <name type="scientific">Snodgrassella alvi</name>
    <dbReference type="NCBI Taxonomy" id="1196083"/>
    <lineage>
        <taxon>Bacteria</taxon>
        <taxon>Pseudomonadati</taxon>
        <taxon>Pseudomonadota</taxon>
        <taxon>Betaproteobacteria</taxon>
        <taxon>Neisseriales</taxon>
        <taxon>Neisseriaceae</taxon>
        <taxon>Snodgrassella</taxon>
    </lineage>
</organism>
<protein>
    <recommendedName>
        <fullName evidence="3">Roadblock/LAMTOR2 domain-containing protein</fullName>
    </recommendedName>
</protein>
<sequence length="123" mass="13672">MRFDGVIDELAATKGVMACAVVNYESGMLMDGVSPSGMDLDVLSAGNTEIVRSEVKAIARLYGEDSNEDVIDDILISLHKQYYLLRPMKNVKGVFMFMVLDRTVANLGLARRALKVADRHYRD</sequence>
<gene>
    <name evidence="1" type="ORF">BHC48_04625</name>
</gene>